<sequence>MIQKKTNIQPSLRGFSSIGEVLSRFKKDEDKYISREFQKYGYDLAEELGDLKNKSLYIKLAKETPRGFLEAARNFVKDAYQVKSKPKLFMWKLSELRRAKLTQKRS</sequence>
<evidence type="ECO:0000313" key="1">
    <source>
        <dbReference type="EMBL" id="KKQ98238.1"/>
    </source>
</evidence>
<name>A0A0G0M220_9BACT</name>
<accession>A0A0G0M220</accession>
<organism evidence="1 2">
    <name type="scientific">Candidatus Woesebacteria bacterium GW2011_GWA1_39_12</name>
    <dbReference type="NCBI Taxonomy" id="1618549"/>
    <lineage>
        <taxon>Bacteria</taxon>
        <taxon>Candidatus Woeseibacteriota</taxon>
    </lineage>
</organism>
<reference evidence="1 2" key="1">
    <citation type="journal article" date="2015" name="Nature">
        <title>rRNA introns, odd ribosomes, and small enigmatic genomes across a large radiation of phyla.</title>
        <authorList>
            <person name="Brown C.T."/>
            <person name="Hug L.A."/>
            <person name="Thomas B.C."/>
            <person name="Sharon I."/>
            <person name="Castelle C.J."/>
            <person name="Singh A."/>
            <person name="Wilkins M.J."/>
            <person name="Williams K.H."/>
            <person name="Banfield J.F."/>
        </authorList>
    </citation>
    <scope>NUCLEOTIDE SEQUENCE [LARGE SCALE GENOMIC DNA]</scope>
</reference>
<proteinExistence type="predicted"/>
<dbReference type="Proteomes" id="UP000034325">
    <property type="component" value="Unassembled WGS sequence"/>
</dbReference>
<dbReference type="EMBL" id="LBWA01000004">
    <property type="protein sequence ID" value="KKQ98238.1"/>
    <property type="molecule type" value="Genomic_DNA"/>
</dbReference>
<protein>
    <submittedName>
        <fullName evidence="1">Uncharacterized protein</fullName>
    </submittedName>
</protein>
<evidence type="ECO:0000313" key="2">
    <source>
        <dbReference type="Proteomes" id="UP000034325"/>
    </source>
</evidence>
<dbReference type="AlphaFoldDB" id="A0A0G0M220"/>
<gene>
    <name evidence="1" type="ORF">UT23_C0004G0077</name>
</gene>
<comment type="caution">
    <text evidence="1">The sequence shown here is derived from an EMBL/GenBank/DDBJ whole genome shotgun (WGS) entry which is preliminary data.</text>
</comment>